<dbReference type="InterPro" id="IPR005467">
    <property type="entry name" value="His_kinase_dom"/>
</dbReference>
<dbReference type="InterPro" id="IPR036890">
    <property type="entry name" value="HATPase_C_sf"/>
</dbReference>
<feature type="transmembrane region" description="Helical" evidence="11">
    <location>
        <begin position="143"/>
        <end position="165"/>
    </location>
</feature>
<dbReference type="Proteomes" id="UP000523161">
    <property type="component" value="Unassembled WGS sequence"/>
</dbReference>
<evidence type="ECO:0000256" key="10">
    <source>
        <dbReference type="SAM" id="MobiDB-lite"/>
    </source>
</evidence>
<evidence type="ECO:0000256" key="6">
    <source>
        <dbReference type="ARBA" id="ARBA00022692"/>
    </source>
</evidence>
<keyword evidence="11" id="KW-0472">Membrane</keyword>
<protein>
    <recommendedName>
        <fullName evidence="3">histidine kinase</fullName>
        <ecNumber evidence="3">2.7.13.3</ecNumber>
    </recommendedName>
</protein>
<dbReference type="EC" id="2.7.13.3" evidence="3"/>
<dbReference type="AlphaFoldDB" id="A0A7Y5APG9"/>
<dbReference type="SMART" id="SM00388">
    <property type="entry name" value="HisKA"/>
    <property type="match status" value="1"/>
</dbReference>
<comment type="catalytic activity">
    <reaction evidence="1">
        <text>ATP + protein L-histidine = ADP + protein N-phospho-L-histidine.</text>
        <dbReference type="EC" id="2.7.13.3"/>
    </reaction>
</comment>
<dbReference type="PROSITE" id="PS50885">
    <property type="entry name" value="HAMP"/>
    <property type="match status" value="1"/>
</dbReference>
<dbReference type="SMART" id="SM00304">
    <property type="entry name" value="HAMP"/>
    <property type="match status" value="1"/>
</dbReference>
<dbReference type="InterPro" id="IPR003594">
    <property type="entry name" value="HATPase_dom"/>
</dbReference>
<dbReference type="PROSITE" id="PS50109">
    <property type="entry name" value="HIS_KIN"/>
    <property type="match status" value="1"/>
</dbReference>
<reference evidence="14 15" key="1">
    <citation type="submission" date="2020-06" db="EMBL/GenBank/DDBJ databases">
        <title>Rheinheimera sp. nov., a marine bacterium isolated from coastal.</title>
        <authorList>
            <person name="Yu Q."/>
            <person name="Qi Y."/>
            <person name="Pu J."/>
        </authorList>
    </citation>
    <scope>NUCLEOTIDE SEQUENCE [LARGE SCALE GENOMIC DNA]</scope>
    <source>
        <strain evidence="14 15">YQF-2</strain>
    </source>
</reference>
<evidence type="ECO:0000313" key="14">
    <source>
        <dbReference type="EMBL" id="NRQ42132.1"/>
    </source>
</evidence>
<dbReference type="InterPro" id="IPR050428">
    <property type="entry name" value="TCS_sensor_his_kinase"/>
</dbReference>
<evidence type="ECO:0000313" key="15">
    <source>
        <dbReference type="Proteomes" id="UP000523161"/>
    </source>
</evidence>
<evidence type="ECO:0000259" key="13">
    <source>
        <dbReference type="PROSITE" id="PS50885"/>
    </source>
</evidence>
<keyword evidence="5" id="KW-0808">Transferase</keyword>
<dbReference type="SUPFAM" id="SSF55874">
    <property type="entry name" value="ATPase domain of HSP90 chaperone/DNA topoisomerase II/histidine kinase"/>
    <property type="match status" value="1"/>
</dbReference>
<evidence type="ECO:0000256" key="9">
    <source>
        <dbReference type="ARBA" id="ARBA00023012"/>
    </source>
</evidence>
<dbReference type="Pfam" id="PF00512">
    <property type="entry name" value="HisKA"/>
    <property type="match status" value="1"/>
</dbReference>
<comment type="caution">
    <text evidence="14">The sequence shown here is derived from an EMBL/GenBank/DDBJ whole genome shotgun (WGS) entry which is preliminary data.</text>
</comment>
<dbReference type="PANTHER" id="PTHR45436">
    <property type="entry name" value="SENSOR HISTIDINE KINASE YKOH"/>
    <property type="match status" value="1"/>
</dbReference>
<evidence type="ECO:0000256" key="1">
    <source>
        <dbReference type="ARBA" id="ARBA00000085"/>
    </source>
</evidence>
<keyword evidence="7 14" id="KW-0418">Kinase</keyword>
<dbReference type="InterPro" id="IPR036097">
    <property type="entry name" value="HisK_dim/P_sf"/>
</dbReference>
<dbReference type="RefSeq" id="WP_173500384.1">
    <property type="nucleotide sequence ID" value="NZ_JABSOD010000005.1"/>
</dbReference>
<name>A0A7Y5APG9_9GAMM</name>
<keyword evidence="15" id="KW-1185">Reference proteome</keyword>
<feature type="compositionally biased region" description="Gly residues" evidence="10">
    <location>
        <begin position="420"/>
        <end position="433"/>
    </location>
</feature>
<dbReference type="Gene3D" id="1.10.287.130">
    <property type="match status" value="1"/>
</dbReference>
<dbReference type="EMBL" id="JABSOD010000005">
    <property type="protein sequence ID" value="NRQ42132.1"/>
    <property type="molecule type" value="Genomic_DNA"/>
</dbReference>
<feature type="domain" description="Histidine kinase" evidence="12">
    <location>
        <begin position="232"/>
        <end position="429"/>
    </location>
</feature>
<evidence type="ECO:0000256" key="3">
    <source>
        <dbReference type="ARBA" id="ARBA00012438"/>
    </source>
</evidence>
<feature type="transmembrane region" description="Helical" evidence="11">
    <location>
        <begin position="20"/>
        <end position="45"/>
    </location>
</feature>
<dbReference type="SMART" id="SM00387">
    <property type="entry name" value="HATPase_c"/>
    <property type="match status" value="1"/>
</dbReference>
<organism evidence="14 15">
    <name type="scientific">Rheinheimera lutimaris</name>
    <dbReference type="NCBI Taxonomy" id="2740584"/>
    <lineage>
        <taxon>Bacteria</taxon>
        <taxon>Pseudomonadati</taxon>
        <taxon>Pseudomonadota</taxon>
        <taxon>Gammaproteobacteria</taxon>
        <taxon>Chromatiales</taxon>
        <taxon>Chromatiaceae</taxon>
        <taxon>Rheinheimera</taxon>
    </lineage>
</organism>
<comment type="subcellular location">
    <subcellularLocation>
        <location evidence="2">Membrane</location>
    </subcellularLocation>
</comment>
<gene>
    <name evidence="14" type="ORF">HRH59_06055</name>
</gene>
<dbReference type="GO" id="GO:0000155">
    <property type="term" value="F:phosphorelay sensor kinase activity"/>
    <property type="evidence" value="ECO:0007669"/>
    <property type="project" value="InterPro"/>
</dbReference>
<accession>A0A7Y5APG9</accession>
<evidence type="ECO:0000256" key="5">
    <source>
        <dbReference type="ARBA" id="ARBA00022679"/>
    </source>
</evidence>
<evidence type="ECO:0000256" key="2">
    <source>
        <dbReference type="ARBA" id="ARBA00004370"/>
    </source>
</evidence>
<dbReference type="Pfam" id="PF02518">
    <property type="entry name" value="HATPase_c"/>
    <property type="match status" value="1"/>
</dbReference>
<dbReference type="SUPFAM" id="SSF47384">
    <property type="entry name" value="Homodimeric domain of signal transducing histidine kinase"/>
    <property type="match status" value="1"/>
</dbReference>
<dbReference type="PANTHER" id="PTHR45436:SF16">
    <property type="entry name" value="HISTIDINE KINASE"/>
    <property type="match status" value="1"/>
</dbReference>
<keyword evidence="9" id="KW-0902">Two-component regulatory system</keyword>
<dbReference type="CDD" id="cd00082">
    <property type="entry name" value="HisKA"/>
    <property type="match status" value="1"/>
</dbReference>
<keyword evidence="8 11" id="KW-1133">Transmembrane helix</keyword>
<dbReference type="GO" id="GO:0005886">
    <property type="term" value="C:plasma membrane"/>
    <property type="evidence" value="ECO:0007669"/>
    <property type="project" value="TreeGrafter"/>
</dbReference>
<feature type="region of interest" description="Disordered" evidence="10">
    <location>
        <begin position="417"/>
        <end position="443"/>
    </location>
</feature>
<keyword evidence="6 11" id="KW-0812">Transmembrane</keyword>
<keyword evidence="4" id="KW-0597">Phosphoprotein</keyword>
<proteinExistence type="predicted"/>
<dbReference type="Gene3D" id="3.30.565.10">
    <property type="entry name" value="Histidine kinase-like ATPase, C-terminal domain"/>
    <property type="match status" value="1"/>
</dbReference>
<feature type="domain" description="HAMP" evidence="13">
    <location>
        <begin position="167"/>
        <end position="224"/>
    </location>
</feature>
<evidence type="ECO:0000256" key="4">
    <source>
        <dbReference type="ARBA" id="ARBA00022553"/>
    </source>
</evidence>
<evidence type="ECO:0000256" key="11">
    <source>
        <dbReference type="SAM" id="Phobius"/>
    </source>
</evidence>
<evidence type="ECO:0000256" key="7">
    <source>
        <dbReference type="ARBA" id="ARBA00022777"/>
    </source>
</evidence>
<evidence type="ECO:0000259" key="12">
    <source>
        <dbReference type="PROSITE" id="PS50109"/>
    </source>
</evidence>
<dbReference type="InterPro" id="IPR003661">
    <property type="entry name" value="HisK_dim/P_dom"/>
</dbReference>
<dbReference type="Gene3D" id="6.10.340.10">
    <property type="match status" value="1"/>
</dbReference>
<evidence type="ECO:0000256" key="8">
    <source>
        <dbReference type="ARBA" id="ARBA00022989"/>
    </source>
</evidence>
<dbReference type="InterPro" id="IPR003660">
    <property type="entry name" value="HAMP_dom"/>
</dbReference>
<sequence length="452" mass="49608">MSAKTANNSTKFHSLSRRIVVQFCVFTLVISAVYSLISFTLMYTLEDSFIEQQLQQEAAYLSAQYQQTSNWPAPRSQSMQLHFSRDSLPGEIRPKAQAEPERKEFFGQQGRHYHLHTVSTQPEVLLLAEVSQQLLVRPISGGVLQFLLISALLVSSIACLIAWFVSRRTTRPLKQLAALVDSAAPQQLPQRFSEHFASQFANDEVGILARTLQQSLGGIARALEREKSFTADVSHELRTPLAVIKNTVELWQSQQAEPDADQQLMARIYDAAVQMEKTVQTLLILAREEHAAAKHSSTALMPLLERAILDNSMLLNDKPVTVQLCDSCRVNINANADMLKVLLDNLLSNAFKYTEAGEVSIAFSDNCLQIRDTGPGIAADIYPHITEAGVKGRHSTGFGFGLAIVKRLCEHQGWQMSVSSGGGSNDQGSGAQGSSGPARINTGTLVSVGFSH</sequence>